<sequence length="424" mass="48440">MNGKHGFLQRVIQGLTDACYIWRQEMKLNVKDEGVLMFVILVPLAYPLLYSWIYNNELVHEVPVAVVDESHSALSREFARQCDASPDVFIKAYVNDMREARRMMERQEVSGIYRIPHDFSTNVNSMRQATVAVYCDMSLMLNYKAVFQTAQAVSTEMGKKIQISISGNYTHREDEISTQPLDFDEIPLFNPSGGYGSFILPAVLMLIIQQTLLLGIGLSAGTARENNRFTDLIPVSRHYHGIFRIVLGKSMCYLMIYSVVAAYLSVVVPRIFNFPALGQAGDLFAVLFPYVLSCIFFGLTLSCLIRYRENVMLLVVFTSVPLMFLSGVSWPQSSISGVWQAISYVFPSTNGVRAFVRINSMGGTLSDVMPEYRALWIQAAIYFFLACIVFRYQIMRLRSHILQRLAYIRRKRNIRRKLRARVRL</sequence>
<dbReference type="InterPro" id="IPR013525">
    <property type="entry name" value="ABC2_TM"/>
</dbReference>
<dbReference type="Proteomes" id="UP000714420">
    <property type="component" value="Unassembled WGS sequence"/>
</dbReference>
<feature type="transmembrane region" description="Helical" evidence="6">
    <location>
        <begin position="198"/>
        <end position="220"/>
    </location>
</feature>
<evidence type="ECO:0000256" key="3">
    <source>
        <dbReference type="ARBA" id="ARBA00022692"/>
    </source>
</evidence>
<organism evidence="8 9">
    <name type="scientific">Xylanibacter muris</name>
    <dbReference type="NCBI Taxonomy" id="2736290"/>
    <lineage>
        <taxon>Bacteria</taxon>
        <taxon>Pseudomonadati</taxon>
        <taxon>Bacteroidota</taxon>
        <taxon>Bacteroidia</taxon>
        <taxon>Bacteroidales</taxon>
        <taxon>Prevotellaceae</taxon>
        <taxon>Xylanibacter</taxon>
    </lineage>
</organism>
<protein>
    <submittedName>
        <fullName evidence="8">ABC transporter permease</fullName>
    </submittedName>
</protein>
<dbReference type="PANTHER" id="PTHR30294">
    <property type="entry name" value="MEMBRANE COMPONENT OF ABC TRANSPORTER YHHJ-RELATED"/>
    <property type="match status" value="1"/>
</dbReference>
<feature type="domain" description="ABC-2 type transporter transmembrane" evidence="7">
    <location>
        <begin position="35"/>
        <end position="387"/>
    </location>
</feature>
<feature type="transmembrane region" description="Helical" evidence="6">
    <location>
        <begin position="284"/>
        <end position="304"/>
    </location>
</feature>
<gene>
    <name evidence="8" type="ORF">HPS56_07170</name>
</gene>
<comment type="subcellular location">
    <subcellularLocation>
        <location evidence="1">Cell membrane</location>
        <topology evidence="1">Multi-pass membrane protein</topology>
    </subcellularLocation>
</comment>
<keyword evidence="3 6" id="KW-0812">Transmembrane</keyword>
<evidence type="ECO:0000256" key="1">
    <source>
        <dbReference type="ARBA" id="ARBA00004651"/>
    </source>
</evidence>
<evidence type="ECO:0000256" key="4">
    <source>
        <dbReference type="ARBA" id="ARBA00022989"/>
    </source>
</evidence>
<keyword evidence="4 6" id="KW-1133">Transmembrane helix</keyword>
<name>A0ABX2ALQ7_9BACT</name>
<dbReference type="EMBL" id="JABKKF010000005">
    <property type="protein sequence ID" value="NPD92134.1"/>
    <property type="molecule type" value="Genomic_DNA"/>
</dbReference>
<evidence type="ECO:0000313" key="8">
    <source>
        <dbReference type="EMBL" id="NPD92134.1"/>
    </source>
</evidence>
<feature type="transmembrane region" description="Helical" evidence="6">
    <location>
        <begin position="375"/>
        <end position="394"/>
    </location>
</feature>
<dbReference type="InterPro" id="IPR051449">
    <property type="entry name" value="ABC-2_transporter_component"/>
</dbReference>
<feature type="transmembrane region" description="Helical" evidence="6">
    <location>
        <begin position="34"/>
        <end position="53"/>
    </location>
</feature>
<reference evidence="8 9" key="1">
    <citation type="submission" date="2020-05" db="EMBL/GenBank/DDBJ databases">
        <title>Distinct polysaccharide utilization as determinants for interspecies competition between intestinal Prevotella spp.</title>
        <authorList>
            <person name="Galvez E.J.C."/>
            <person name="Iljazovic A."/>
            <person name="Strowig T."/>
        </authorList>
    </citation>
    <scope>NUCLEOTIDE SEQUENCE [LARGE SCALE GENOMIC DNA]</scope>
    <source>
        <strain evidence="8 9">PMUR</strain>
    </source>
</reference>
<evidence type="ECO:0000256" key="5">
    <source>
        <dbReference type="ARBA" id="ARBA00023136"/>
    </source>
</evidence>
<dbReference type="Gene3D" id="3.40.1710.10">
    <property type="entry name" value="abc type-2 transporter like domain"/>
    <property type="match status" value="1"/>
</dbReference>
<keyword evidence="5 6" id="KW-0472">Membrane</keyword>
<evidence type="ECO:0000313" key="9">
    <source>
        <dbReference type="Proteomes" id="UP000714420"/>
    </source>
</evidence>
<feature type="transmembrane region" description="Helical" evidence="6">
    <location>
        <begin position="241"/>
        <end position="264"/>
    </location>
</feature>
<evidence type="ECO:0000256" key="6">
    <source>
        <dbReference type="SAM" id="Phobius"/>
    </source>
</evidence>
<keyword evidence="2" id="KW-1003">Cell membrane</keyword>
<keyword evidence="9" id="KW-1185">Reference proteome</keyword>
<evidence type="ECO:0000259" key="7">
    <source>
        <dbReference type="Pfam" id="PF12698"/>
    </source>
</evidence>
<accession>A0ABX2ALQ7</accession>
<proteinExistence type="predicted"/>
<dbReference type="PANTHER" id="PTHR30294:SF46">
    <property type="entry name" value="ABC TRANSPORTER PERMEASE"/>
    <property type="match status" value="1"/>
</dbReference>
<dbReference type="RefSeq" id="WP_172275474.1">
    <property type="nucleotide sequence ID" value="NZ_CASGMU010000004.1"/>
</dbReference>
<evidence type="ECO:0000256" key="2">
    <source>
        <dbReference type="ARBA" id="ARBA00022475"/>
    </source>
</evidence>
<comment type="caution">
    <text evidence="8">The sequence shown here is derived from an EMBL/GenBank/DDBJ whole genome shotgun (WGS) entry which is preliminary data.</text>
</comment>
<feature type="transmembrane region" description="Helical" evidence="6">
    <location>
        <begin position="311"/>
        <end position="330"/>
    </location>
</feature>
<dbReference type="Pfam" id="PF12698">
    <property type="entry name" value="ABC2_membrane_3"/>
    <property type="match status" value="1"/>
</dbReference>